<feature type="compositionally biased region" description="Polar residues" evidence="1">
    <location>
        <begin position="62"/>
        <end position="72"/>
    </location>
</feature>
<proteinExistence type="predicted"/>
<organism evidence="2 3">
    <name type="scientific">Silvibacterium bohemicum</name>
    <dbReference type="NCBI Taxonomy" id="1577686"/>
    <lineage>
        <taxon>Bacteria</taxon>
        <taxon>Pseudomonadati</taxon>
        <taxon>Acidobacteriota</taxon>
        <taxon>Terriglobia</taxon>
        <taxon>Terriglobales</taxon>
        <taxon>Acidobacteriaceae</taxon>
        <taxon>Silvibacterium</taxon>
    </lineage>
</organism>
<protein>
    <submittedName>
        <fullName evidence="2">Uncharacterized protein</fullName>
    </submittedName>
</protein>
<gene>
    <name evidence="2" type="ORF">HNQ77_004377</name>
</gene>
<keyword evidence="3" id="KW-1185">Reference proteome</keyword>
<feature type="region of interest" description="Disordered" evidence="1">
    <location>
        <begin position="1"/>
        <end position="72"/>
    </location>
</feature>
<feature type="compositionally biased region" description="Polar residues" evidence="1">
    <location>
        <begin position="1"/>
        <end position="25"/>
    </location>
</feature>
<accession>A0A841K0C2</accession>
<comment type="caution">
    <text evidence="2">The sequence shown here is derived from an EMBL/GenBank/DDBJ whole genome shotgun (WGS) entry which is preliminary data.</text>
</comment>
<evidence type="ECO:0000256" key="1">
    <source>
        <dbReference type="SAM" id="MobiDB-lite"/>
    </source>
</evidence>
<dbReference type="Proteomes" id="UP000538666">
    <property type="component" value="Unassembled WGS sequence"/>
</dbReference>
<sequence length="72" mass="7564">MDNMNAASGIQGESTDPSGENQIPESETKKKETETKGKVREWPGKSEPGHIKPIGPAFLPGANSSSQPGEGE</sequence>
<evidence type="ECO:0000313" key="2">
    <source>
        <dbReference type="EMBL" id="MBB6146405.1"/>
    </source>
</evidence>
<dbReference type="AlphaFoldDB" id="A0A841K0C2"/>
<reference evidence="2 3" key="1">
    <citation type="submission" date="2020-08" db="EMBL/GenBank/DDBJ databases">
        <title>Genomic Encyclopedia of Type Strains, Phase IV (KMG-IV): sequencing the most valuable type-strain genomes for metagenomic binning, comparative biology and taxonomic classification.</title>
        <authorList>
            <person name="Goeker M."/>
        </authorList>
    </citation>
    <scope>NUCLEOTIDE SEQUENCE [LARGE SCALE GENOMIC DNA]</scope>
    <source>
        <strain evidence="2 3">DSM 103733</strain>
    </source>
</reference>
<evidence type="ECO:0000313" key="3">
    <source>
        <dbReference type="Proteomes" id="UP000538666"/>
    </source>
</evidence>
<dbReference type="EMBL" id="JACHEK010000009">
    <property type="protein sequence ID" value="MBB6146405.1"/>
    <property type="molecule type" value="Genomic_DNA"/>
</dbReference>
<feature type="compositionally biased region" description="Basic and acidic residues" evidence="1">
    <location>
        <begin position="26"/>
        <end position="50"/>
    </location>
</feature>
<name>A0A841K0C2_9BACT</name>